<organism evidence="11 12">
    <name type="scientific">Clostridium faecium</name>
    <dbReference type="NCBI Taxonomy" id="2762223"/>
    <lineage>
        <taxon>Bacteria</taxon>
        <taxon>Bacillati</taxon>
        <taxon>Bacillota</taxon>
        <taxon>Clostridia</taxon>
        <taxon>Eubacteriales</taxon>
        <taxon>Clostridiaceae</taxon>
        <taxon>Clostridium</taxon>
    </lineage>
</organism>
<evidence type="ECO:0000256" key="10">
    <source>
        <dbReference type="SAM" id="Coils"/>
    </source>
</evidence>
<evidence type="ECO:0000313" key="12">
    <source>
        <dbReference type="Proteomes" id="UP000627166"/>
    </source>
</evidence>
<proteinExistence type="predicted"/>
<dbReference type="SUPFAM" id="SSF102829">
    <property type="entry name" value="Cell division protein ZapA-like"/>
    <property type="match status" value="1"/>
</dbReference>
<comment type="function">
    <text evidence="7">Activator of cell division through the inhibition of FtsZ GTPase activity, therefore promoting FtsZ assembly into bundles of protofilaments necessary for the formation of the division Z ring. It is recruited early at mid-cell but it is not essential for cell division.</text>
</comment>
<dbReference type="Proteomes" id="UP000627166">
    <property type="component" value="Unassembled WGS sequence"/>
</dbReference>
<keyword evidence="3" id="KW-0963">Cytoplasm</keyword>
<comment type="caution">
    <text evidence="11">The sequence shown here is derived from an EMBL/GenBank/DDBJ whole genome shotgun (WGS) entry which is preliminary data.</text>
</comment>
<evidence type="ECO:0000313" key="11">
    <source>
        <dbReference type="EMBL" id="MBD8048875.1"/>
    </source>
</evidence>
<dbReference type="EMBL" id="JACSQB010000186">
    <property type="protein sequence ID" value="MBD8048875.1"/>
    <property type="molecule type" value="Genomic_DNA"/>
</dbReference>
<keyword evidence="12" id="KW-1185">Reference proteome</keyword>
<name>A0ABR8YXA0_9CLOT</name>
<evidence type="ECO:0000256" key="1">
    <source>
        <dbReference type="ARBA" id="ARBA00004496"/>
    </source>
</evidence>
<sequence>MNIITVKINGMEYNLKGEENDEYLHMVAKFVDKRIRTLMENNSKLGPGDATILAALNMGDELLKSKESYERLSENFTKANNDNKLLISELEQMKKQVESLESINKELREQIENLSNNQDLRLNEEMQKIDSEMEVMLEVSKEIKSENEKLTILNKKLAARNRELRSDICDKTRNIKELAKELDIKNKELVKEKLKNNPLLNIKE</sequence>
<keyword evidence="5" id="KW-0717">Septation</keyword>
<evidence type="ECO:0000256" key="5">
    <source>
        <dbReference type="ARBA" id="ARBA00023210"/>
    </source>
</evidence>
<dbReference type="Pfam" id="PF05164">
    <property type="entry name" value="ZapA"/>
    <property type="match status" value="1"/>
</dbReference>
<dbReference type="InterPro" id="IPR036192">
    <property type="entry name" value="Cell_div_ZapA-like_sf"/>
</dbReference>
<evidence type="ECO:0000256" key="7">
    <source>
        <dbReference type="ARBA" id="ARBA00024910"/>
    </source>
</evidence>
<protein>
    <recommendedName>
        <fullName evidence="2">Cell division protein ZapA</fullName>
    </recommendedName>
    <alternativeName>
        <fullName evidence="9">Z ring-associated protein ZapA</fullName>
    </alternativeName>
</protein>
<dbReference type="RefSeq" id="WP_191741803.1">
    <property type="nucleotide sequence ID" value="NZ_JACSQB010000186.1"/>
</dbReference>
<evidence type="ECO:0000256" key="6">
    <source>
        <dbReference type="ARBA" id="ARBA00023306"/>
    </source>
</evidence>
<feature type="coiled-coil region" evidence="10">
    <location>
        <begin position="69"/>
        <end position="195"/>
    </location>
</feature>
<keyword evidence="10" id="KW-0175">Coiled coil</keyword>
<gene>
    <name evidence="11" type="primary">zapA</name>
    <name evidence="11" type="ORF">H9637_17905</name>
</gene>
<evidence type="ECO:0000256" key="9">
    <source>
        <dbReference type="ARBA" id="ARBA00033158"/>
    </source>
</evidence>
<dbReference type="PANTHER" id="PTHR34981:SF1">
    <property type="entry name" value="CELL DIVISION PROTEIN ZAPA"/>
    <property type="match status" value="1"/>
</dbReference>
<reference evidence="11 12" key="1">
    <citation type="submission" date="2020-08" db="EMBL/GenBank/DDBJ databases">
        <title>A Genomic Blueprint of the Chicken Gut Microbiome.</title>
        <authorList>
            <person name="Gilroy R."/>
            <person name="Ravi A."/>
            <person name="Getino M."/>
            <person name="Pursley I."/>
            <person name="Horton D.L."/>
            <person name="Alikhan N.-F."/>
            <person name="Baker D."/>
            <person name="Gharbi K."/>
            <person name="Hall N."/>
            <person name="Watson M."/>
            <person name="Adriaenssens E.M."/>
            <person name="Foster-Nyarko E."/>
            <person name="Jarju S."/>
            <person name="Secka A."/>
            <person name="Antonio M."/>
            <person name="Oren A."/>
            <person name="Chaudhuri R."/>
            <person name="La Ragione R.M."/>
            <person name="Hildebrand F."/>
            <person name="Pallen M.J."/>
        </authorList>
    </citation>
    <scope>NUCLEOTIDE SEQUENCE [LARGE SCALE GENOMIC DNA]</scope>
    <source>
        <strain evidence="11 12">N37</strain>
    </source>
</reference>
<dbReference type="Gene3D" id="6.10.250.790">
    <property type="match status" value="1"/>
</dbReference>
<dbReference type="GO" id="GO:0051301">
    <property type="term" value="P:cell division"/>
    <property type="evidence" value="ECO:0007669"/>
    <property type="project" value="UniProtKB-KW"/>
</dbReference>
<comment type="subcellular location">
    <subcellularLocation>
        <location evidence="1">Cytoplasm</location>
    </subcellularLocation>
</comment>
<accession>A0ABR8YXA0</accession>
<dbReference type="PANTHER" id="PTHR34981">
    <property type="entry name" value="CELL DIVISION PROTEIN ZAPA"/>
    <property type="match status" value="1"/>
</dbReference>
<evidence type="ECO:0000256" key="2">
    <source>
        <dbReference type="ARBA" id="ARBA00015195"/>
    </source>
</evidence>
<dbReference type="InterPro" id="IPR007838">
    <property type="entry name" value="Cell_div_ZapA-like"/>
</dbReference>
<comment type="subunit">
    <text evidence="8">Homodimer. Interacts with FtsZ.</text>
</comment>
<keyword evidence="4 11" id="KW-0132">Cell division</keyword>
<evidence type="ECO:0000256" key="3">
    <source>
        <dbReference type="ARBA" id="ARBA00022490"/>
    </source>
</evidence>
<evidence type="ECO:0000256" key="8">
    <source>
        <dbReference type="ARBA" id="ARBA00026068"/>
    </source>
</evidence>
<keyword evidence="6" id="KW-0131">Cell cycle</keyword>
<dbReference type="InterPro" id="IPR053712">
    <property type="entry name" value="Bac_CellDiv_Activator"/>
</dbReference>
<evidence type="ECO:0000256" key="4">
    <source>
        <dbReference type="ARBA" id="ARBA00022618"/>
    </source>
</evidence>